<dbReference type="EMBL" id="JBFXLS010000006">
    <property type="protein sequence ID" value="KAL2832610.1"/>
    <property type="molecule type" value="Genomic_DNA"/>
</dbReference>
<dbReference type="Proteomes" id="UP001610335">
    <property type="component" value="Unassembled WGS sequence"/>
</dbReference>
<dbReference type="Pfam" id="PF00732">
    <property type="entry name" value="GMC_oxred_N"/>
    <property type="match status" value="1"/>
</dbReference>
<feature type="domain" description="Glucose-methanol-choline oxidoreductase N-terminal" evidence="3">
    <location>
        <begin position="88"/>
        <end position="111"/>
    </location>
</feature>
<dbReference type="InterPro" id="IPR012132">
    <property type="entry name" value="GMC_OxRdtase"/>
</dbReference>
<keyword evidence="2" id="KW-0285">Flavoprotein</keyword>
<dbReference type="SUPFAM" id="SSF54373">
    <property type="entry name" value="FAD-linked reductases, C-terminal domain"/>
    <property type="match status" value="1"/>
</dbReference>
<dbReference type="Gene3D" id="3.30.560.10">
    <property type="entry name" value="Glucose Oxidase, domain 3"/>
    <property type="match status" value="1"/>
</dbReference>
<feature type="domain" description="Glucose-methanol-choline oxidoreductase N-terminal" evidence="4">
    <location>
        <begin position="266"/>
        <end position="280"/>
    </location>
</feature>
<reference evidence="5 6" key="1">
    <citation type="submission" date="2024-07" db="EMBL/GenBank/DDBJ databases">
        <title>Section-level genome sequencing and comparative genomics of Aspergillus sections Usti and Cavernicolus.</title>
        <authorList>
            <consortium name="Lawrence Berkeley National Laboratory"/>
            <person name="Nybo J.L."/>
            <person name="Vesth T.C."/>
            <person name="Theobald S."/>
            <person name="Frisvad J.C."/>
            <person name="Larsen T.O."/>
            <person name="Kjaerboelling I."/>
            <person name="Rothschild-Mancinelli K."/>
            <person name="Lyhne E.K."/>
            <person name="Kogle M.E."/>
            <person name="Barry K."/>
            <person name="Clum A."/>
            <person name="Na H."/>
            <person name="Ledsgaard L."/>
            <person name="Lin J."/>
            <person name="Lipzen A."/>
            <person name="Kuo A."/>
            <person name="Riley R."/>
            <person name="Mondo S."/>
            <person name="LaButti K."/>
            <person name="Haridas S."/>
            <person name="Pangalinan J."/>
            <person name="Salamov A.A."/>
            <person name="Simmons B.A."/>
            <person name="Magnuson J.K."/>
            <person name="Chen J."/>
            <person name="Drula E."/>
            <person name="Henrissat B."/>
            <person name="Wiebenga A."/>
            <person name="Lubbers R.J."/>
            <person name="Gomes A.C."/>
            <person name="Makela M.R."/>
            <person name="Stajich J."/>
            <person name="Grigoriev I.V."/>
            <person name="Mortensen U.H."/>
            <person name="De vries R.P."/>
            <person name="Baker S.E."/>
            <person name="Andersen M.R."/>
        </authorList>
    </citation>
    <scope>NUCLEOTIDE SEQUENCE [LARGE SCALE GENOMIC DNA]</scope>
    <source>
        <strain evidence="5 6">CBS 600.67</strain>
    </source>
</reference>
<keyword evidence="2" id="KW-0274">FAD</keyword>
<evidence type="ECO:0000313" key="5">
    <source>
        <dbReference type="EMBL" id="KAL2832610.1"/>
    </source>
</evidence>
<protein>
    <recommendedName>
        <fullName evidence="3 4">Glucose-methanol-choline oxidoreductase N-terminal domain-containing protein</fullName>
    </recommendedName>
</protein>
<evidence type="ECO:0000313" key="6">
    <source>
        <dbReference type="Proteomes" id="UP001610335"/>
    </source>
</evidence>
<dbReference type="PIRSF" id="PIRSF000137">
    <property type="entry name" value="Alcohol_oxidase"/>
    <property type="match status" value="1"/>
</dbReference>
<dbReference type="InterPro" id="IPR036188">
    <property type="entry name" value="FAD/NAD-bd_sf"/>
</dbReference>
<dbReference type="SUPFAM" id="SSF51905">
    <property type="entry name" value="FAD/NAD(P)-binding domain"/>
    <property type="match status" value="1"/>
</dbReference>
<dbReference type="PROSITE" id="PS00624">
    <property type="entry name" value="GMC_OXRED_2"/>
    <property type="match status" value="1"/>
</dbReference>
<gene>
    <name evidence="5" type="ORF">BDW59DRAFT_181040</name>
</gene>
<dbReference type="InterPro" id="IPR007867">
    <property type="entry name" value="GMC_OxRtase_C"/>
</dbReference>
<evidence type="ECO:0000259" key="3">
    <source>
        <dbReference type="PROSITE" id="PS00623"/>
    </source>
</evidence>
<comment type="caution">
    <text evidence="5">The sequence shown here is derived from an EMBL/GenBank/DDBJ whole genome shotgun (WGS) entry which is preliminary data.</text>
</comment>
<evidence type="ECO:0000259" key="4">
    <source>
        <dbReference type="PROSITE" id="PS00624"/>
    </source>
</evidence>
<dbReference type="InterPro" id="IPR000172">
    <property type="entry name" value="GMC_OxRdtase_N"/>
</dbReference>
<keyword evidence="6" id="KW-1185">Reference proteome</keyword>
<dbReference type="PANTHER" id="PTHR11552">
    <property type="entry name" value="GLUCOSE-METHANOL-CHOLINE GMC OXIDOREDUCTASE"/>
    <property type="match status" value="1"/>
</dbReference>
<accession>A0ABR4IY14</accession>
<organism evidence="5 6">
    <name type="scientific">Aspergillus cavernicola</name>
    <dbReference type="NCBI Taxonomy" id="176166"/>
    <lineage>
        <taxon>Eukaryota</taxon>
        <taxon>Fungi</taxon>
        <taxon>Dikarya</taxon>
        <taxon>Ascomycota</taxon>
        <taxon>Pezizomycotina</taxon>
        <taxon>Eurotiomycetes</taxon>
        <taxon>Eurotiomycetidae</taxon>
        <taxon>Eurotiales</taxon>
        <taxon>Aspergillaceae</taxon>
        <taxon>Aspergillus</taxon>
        <taxon>Aspergillus subgen. Nidulantes</taxon>
    </lineage>
</organism>
<dbReference type="PROSITE" id="PS00623">
    <property type="entry name" value="GMC_OXRED_1"/>
    <property type="match status" value="1"/>
</dbReference>
<evidence type="ECO:0000256" key="1">
    <source>
        <dbReference type="ARBA" id="ARBA00010790"/>
    </source>
</evidence>
<name>A0ABR4IY14_9EURO</name>
<proteinExistence type="inferred from homology"/>
<sequence>MTSQPSPHTWDFIVVGSGPAGSTLASKLASTASTPAILLLEAGPQKDAKSLRVDGQRWTTFQRPDMNWGYKTTAQENCNGREIDYSRGKVLGGGSAINFGIYTVGARDDYDKWAELVGDEMFNWENMQGRFKELECFTGEIRDERYRHFATPKVEDHGRAGKLKVGYPVELDEDVPLVMEAFQEAGLQANLDHNSGDPIGISLGINSAFQGVRVTAGDLLVDKPRNLEIQTEKTVTRVVFEDDRAVGVEVDGEIFLANKEVILCAGSLDTPRILMHSGIGPPAQLSAFNIPLLFPLPAIGQGLRDHPFAPLCLARAPNTNTRNAFYSNTTAMDTAMTQWQQDGTGPWSKHATQLVMGWLKSPGTLGSKEFANLDEETREFLTRPTIPHYEIASHFPIHMLVPGLITDYSYLCLAVFLMNGQSRGEVTLQSADPTVPLLFNPNLLSHPYDRRVCVEGYKELLAVTRHPSFAKDTVSTILGPASESDEDILAFWRDTVGTAWHMTGTVKMGKAGGEEEKDAAVDSSFRVFGVKGLRVADMSVVPVLTNNHTQATAYVVGGTCADVLIAEYGLDRISR</sequence>
<dbReference type="Pfam" id="PF05199">
    <property type="entry name" value="GMC_oxred_C"/>
    <property type="match status" value="1"/>
</dbReference>
<dbReference type="Gene3D" id="3.50.50.60">
    <property type="entry name" value="FAD/NAD(P)-binding domain"/>
    <property type="match status" value="1"/>
</dbReference>
<evidence type="ECO:0000256" key="2">
    <source>
        <dbReference type="RuleBase" id="RU003968"/>
    </source>
</evidence>
<comment type="similarity">
    <text evidence="1 2">Belongs to the GMC oxidoreductase family.</text>
</comment>
<dbReference type="PANTHER" id="PTHR11552:SF134">
    <property type="entry name" value="GLUCOSE-METHANOL-CHOLINE OXIDOREDUCTASE N-TERMINAL DOMAIN-CONTAINING PROTEIN"/>
    <property type="match status" value="1"/>
</dbReference>